<name>A0A4D7B601_9HYPH</name>
<dbReference type="Gene3D" id="3.30.2270.10">
    <property type="entry name" value="Folate-binding superfamily"/>
    <property type="match status" value="1"/>
</dbReference>
<proteinExistence type="predicted"/>
<keyword evidence="2" id="KW-1185">Reference proteome</keyword>
<reference evidence="1 2" key="1">
    <citation type="submission" date="2019-04" db="EMBL/GenBank/DDBJ databases">
        <title>Phreatobacter aquaticus sp. nov.</title>
        <authorList>
            <person name="Choi A."/>
        </authorList>
    </citation>
    <scope>NUCLEOTIDE SEQUENCE [LARGE SCALE GENOMIC DNA]</scope>
    <source>
        <strain evidence="1 2">KCTC 52518</strain>
    </source>
</reference>
<dbReference type="OrthoDB" id="7159274at2"/>
<accession>A0A4D7B601</accession>
<dbReference type="KEGG" id="pstg:E8M01_31970"/>
<evidence type="ECO:0000313" key="1">
    <source>
        <dbReference type="EMBL" id="QCI68441.1"/>
    </source>
</evidence>
<dbReference type="Proteomes" id="UP000298781">
    <property type="component" value="Chromosome"/>
</dbReference>
<organism evidence="1 2">
    <name type="scientific">Phreatobacter stygius</name>
    <dbReference type="NCBI Taxonomy" id="1940610"/>
    <lineage>
        <taxon>Bacteria</taxon>
        <taxon>Pseudomonadati</taxon>
        <taxon>Pseudomonadota</taxon>
        <taxon>Alphaproteobacteria</taxon>
        <taxon>Hyphomicrobiales</taxon>
        <taxon>Phreatobacteraceae</taxon>
        <taxon>Phreatobacter</taxon>
    </lineage>
</organism>
<dbReference type="GO" id="GO:0046653">
    <property type="term" value="P:tetrahydrofolate metabolic process"/>
    <property type="evidence" value="ECO:0007669"/>
    <property type="project" value="InterPro"/>
</dbReference>
<dbReference type="InterPro" id="IPR006279">
    <property type="entry name" value="SoxD"/>
</dbReference>
<dbReference type="GO" id="GO:0008115">
    <property type="term" value="F:sarcosine oxidase activity"/>
    <property type="evidence" value="ECO:0007669"/>
    <property type="project" value="InterPro"/>
</dbReference>
<dbReference type="AlphaFoldDB" id="A0A4D7B601"/>
<dbReference type="RefSeq" id="WP_136963860.1">
    <property type="nucleotide sequence ID" value="NZ_CP039690.1"/>
</dbReference>
<protein>
    <submittedName>
        <fullName evidence="1">Sarcosine oxidase subunit delta</fullName>
    </submittedName>
</protein>
<gene>
    <name evidence="1" type="ORF">E8M01_31970</name>
</gene>
<dbReference type="Pfam" id="PF04267">
    <property type="entry name" value="SoxD"/>
    <property type="match status" value="1"/>
</dbReference>
<dbReference type="InterPro" id="IPR038561">
    <property type="entry name" value="SoxD_sf"/>
</dbReference>
<evidence type="ECO:0000313" key="2">
    <source>
        <dbReference type="Proteomes" id="UP000298781"/>
    </source>
</evidence>
<dbReference type="EMBL" id="CP039690">
    <property type="protein sequence ID" value="QCI68441.1"/>
    <property type="molecule type" value="Genomic_DNA"/>
</dbReference>
<sequence>MLTIRCPYCGERTHTEFTFMGDASKTRPADDAPEAAWFDHVFLRDNKRGPLREIWQHNLGCRGFVVIERDLVTHAIAAAGPLPEAAS</sequence>